<feature type="compositionally biased region" description="Basic and acidic residues" evidence="1">
    <location>
        <begin position="131"/>
        <end position="146"/>
    </location>
</feature>
<evidence type="ECO:0000256" key="1">
    <source>
        <dbReference type="SAM" id="MobiDB-lite"/>
    </source>
</evidence>
<organism evidence="2 3">
    <name type="scientific">Jaapia argillacea MUCL 33604</name>
    <dbReference type="NCBI Taxonomy" id="933084"/>
    <lineage>
        <taxon>Eukaryota</taxon>
        <taxon>Fungi</taxon>
        <taxon>Dikarya</taxon>
        <taxon>Basidiomycota</taxon>
        <taxon>Agaricomycotina</taxon>
        <taxon>Agaricomycetes</taxon>
        <taxon>Agaricomycetidae</taxon>
        <taxon>Jaapiales</taxon>
        <taxon>Jaapiaceae</taxon>
        <taxon>Jaapia</taxon>
    </lineage>
</organism>
<dbReference type="EMBL" id="KL197744">
    <property type="protein sequence ID" value="KDQ51856.1"/>
    <property type="molecule type" value="Genomic_DNA"/>
</dbReference>
<reference evidence="3" key="1">
    <citation type="journal article" date="2014" name="Proc. Natl. Acad. Sci. U.S.A.">
        <title>Extensive sampling of basidiomycete genomes demonstrates inadequacy of the white-rot/brown-rot paradigm for wood decay fungi.</title>
        <authorList>
            <person name="Riley R."/>
            <person name="Salamov A.A."/>
            <person name="Brown D.W."/>
            <person name="Nagy L.G."/>
            <person name="Floudas D."/>
            <person name="Held B.W."/>
            <person name="Levasseur A."/>
            <person name="Lombard V."/>
            <person name="Morin E."/>
            <person name="Otillar R."/>
            <person name="Lindquist E.A."/>
            <person name="Sun H."/>
            <person name="LaButti K.M."/>
            <person name="Schmutz J."/>
            <person name="Jabbour D."/>
            <person name="Luo H."/>
            <person name="Baker S.E."/>
            <person name="Pisabarro A.G."/>
            <person name="Walton J.D."/>
            <person name="Blanchette R.A."/>
            <person name="Henrissat B."/>
            <person name="Martin F."/>
            <person name="Cullen D."/>
            <person name="Hibbett D.S."/>
            <person name="Grigoriev I.V."/>
        </authorList>
    </citation>
    <scope>NUCLEOTIDE SEQUENCE [LARGE SCALE GENOMIC DNA]</scope>
    <source>
        <strain evidence="3">MUCL 33604</strain>
    </source>
</reference>
<accession>A0A067PNF7</accession>
<feature type="region of interest" description="Disordered" evidence="1">
    <location>
        <begin position="127"/>
        <end position="146"/>
    </location>
</feature>
<evidence type="ECO:0000313" key="3">
    <source>
        <dbReference type="Proteomes" id="UP000027265"/>
    </source>
</evidence>
<sequence length="146" mass="15832">MTQRLTATEIRRKSQLPPEPRAIRSASKPSIAPGYPKRLIPPTTSGQHGPECGSATMDRRSVLTTTQPEDSKADGNQGVGHVFTSKPSIAPGYPKRLIPPTTSGQHGPECGSATMDRRFVLTSTQIMDPNLKGEGEWNVGDLDHRF</sequence>
<proteinExistence type="predicted"/>
<keyword evidence="3" id="KW-1185">Reference proteome</keyword>
<evidence type="ECO:0000313" key="2">
    <source>
        <dbReference type="EMBL" id="KDQ51856.1"/>
    </source>
</evidence>
<feature type="region of interest" description="Disordered" evidence="1">
    <location>
        <begin position="1"/>
        <end position="113"/>
    </location>
</feature>
<dbReference type="HOGENOM" id="CLU_1777749_0_0_1"/>
<dbReference type="Proteomes" id="UP000027265">
    <property type="component" value="Unassembled WGS sequence"/>
</dbReference>
<dbReference type="InParanoid" id="A0A067PNF7"/>
<protein>
    <submittedName>
        <fullName evidence="2">Uncharacterized protein</fullName>
    </submittedName>
</protein>
<dbReference type="AlphaFoldDB" id="A0A067PNF7"/>
<gene>
    <name evidence="2" type="ORF">JAAARDRAFT_495022</name>
</gene>
<name>A0A067PNF7_9AGAM</name>